<sequence length="237" mass="23423">MHAAPRAPPRLETLEVAVDATVDDLATAFDLPPAVIGDRFILSGSPVLAPVPPRVGGGHVSAVGDTAVKVGNGLYRCVRTAAPMGASTAPDVPGRIAVASYVEVAVKDTAGGSLAVGLCTAGVSMAALLGGAPGSLGLHSSGALVRPGSVSWVPYACEYGAGDVVGLIFFINGVSQGLVPEAVMATLLDEQPTGGVAGCAAPSITSTTSSPATPTPPLPVLYPAPPSHSLAVLPVYE</sequence>
<name>A0ACC3BIJ3_PYRYE</name>
<dbReference type="EMBL" id="CM020618">
    <property type="protein sequence ID" value="KAK1857730.1"/>
    <property type="molecule type" value="Genomic_DNA"/>
</dbReference>
<evidence type="ECO:0000313" key="2">
    <source>
        <dbReference type="Proteomes" id="UP000798662"/>
    </source>
</evidence>
<keyword evidence="2" id="KW-1185">Reference proteome</keyword>
<comment type="caution">
    <text evidence="1">The sequence shown here is derived from an EMBL/GenBank/DDBJ whole genome shotgun (WGS) entry which is preliminary data.</text>
</comment>
<dbReference type="Proteomes" id="UP000798662">
    <property type="component" value="Chromosome 1"/>
</dbReference>
<gene>
    <name evidence="1" type="ORF">I4F81_000345</name>
</gene>
<protein>
    <submittedName>
        <fullName evidence="1">Uncharacterized protein</fullName>
    </submittedName>
</protein>
<reference evidence="1" key="1">
    <citation type="submission" date="2019-11" db="EMBL/GenBank/DDBJ databases">
        <title>Nori genome reveals adaptations in red seaweeds to the harsh intertidal environment.</title>
        <authorList>
            <person name="Wang D."/>
            <person name="Mao Y."/>
        </authorList>
    </citation>
    <scope>NUCLEOTIDE SEQUENCE</scope>
    <source>
        <tissue evidence="1">Gametophyte</tissue>
    </source>
</reference>
<accession>A0ACC3BIJ3</accession>
<proteinExistence type="predicted"/>
<organism evidence="1 2">
    <name type="scientific">Pyropia yezoensis</name>
    <name type="common">Susabi-nori</name>
    <name type="synonym">Porphyra yezoensis</name>
    <dbReference type="NCBI Taxonomy" id="2788"/>
    <lineage>
        <taxon>Eukaryota</taxon>
        <taxon>Rhodophyta</taxon>
        <taxon>Bangiophyceae</taxon>
        <taxon>Bangiales</taxon>
        <taxon>Bangiaceae</taxon>
        <taxon>Pyropia</taxon>
    </lineage>
</organism>
<evidence type="ECO:0000313" key="1">
    <source>
        <dbReference type="EMBL" id="KAK1857730.1"/>
    </source>
</evidence>